<evidence type="ECO:0000256" key="6">
    <source>
        <dbReference type="SAM" id="Phobius"/>
    </source>
</evidence>
<sequence length="520" mass="55577">MAQHSSKIYEFFGFTPGETPPISRIFNGANGNANPPEDINPQRPDTPTTAGLTDGHAGIQNGHPTRANGTPKHPRLRTLPPDHRDLPPPLRSRFRALIQDFGPLWFTLPLSTATLSLHLRLLPSPFHFPSAPTLSLILITLTLVLFSLFTLLFLTRLAWFRRAAYDEISSAAGEDGLVLAAPSTSAGDAPPLMYGASGAGFLFLPCWPATWLLIVAYAVLDAAEAQVGRRQTAFVRFAVVGWWVGAAWMVGVLFCVLGWLLSSPRAGRRTPGGRFARPVALVVVTAGLATVGWVGGLLGLELGGGEAVGVGVLGPVVVFSFCAVGATAVMVVMVFAVLTHELVLVTGWPPPEQTSNMFFLVAPLGMGSVALLYLGAAVVKSVQIVGEGDRGEVPTAGAAESVDVVCVLLGLFLVGMAAFWLALSFMTVVFRLSRRELQWNPTLNGVVFPVASLGIAMAQFGDVFQSRFFGIVSCVLLGLASVLFIVHLLLTLVHIFKGELLVVREDRRLTARLNQTVKLS</sequence>
<evidence type="ECO:0000313" key="7">
    <source>
        <dbReference type="EMBL" id="KAK4445826.1"/>
    </source>
</evidence>
<dbReference type="PANTHER" id="PTHR31162:SF0">
    <property type="entry name" value="MALIC ACID TRANSPORT PROTEIN"/>
    <property type="match status" value="1"/>
</dbReference>
<reference evidence="7" key="2">
    <citation type="submission" date="2023-05" db="EMBL/GenBank/DDBJ databases">
        <authorList>
            <consortium name="Lawrence Berkeley National Laboratory"/>
            <person name="Steindorff A."/>
            <person name="Hensen N."/>
            <person name="Bonometti L."/>
            <person name="Westerberg I."/>
            <person name="Brannstrom I.O."/>
            <person name="Guillou S."/>
            <person name="Cros-Aarteil S."/>
            <person name="Calhoun S."/>
            <person name="Haridas S."/>
            <person name="Kuo A."/>
            <person name="Mondo S."/>
            <person name="Pangilinan J."/>
            <person name="Riley R."/>
            <person name="Labutti K."/>
            <person name="Andreopoulos B."/>
            <person name="Lipzen A."/>
            <person name="Chen C."/>
            <person name="Yanf M."/>
            <person name="Daum C."/>
            <person name="Ng V."/>
            <person name="Clum A."/>
            <person name="Ohm R."/>
            <person name="Martin F."/>
            <person name="Silar P."/>
            <person name="Natvig D."/>
            <person name="Lalanne C."/>
            <person name="Gautier V."/>
            <person name="Ament-Velasquez S.L."/>
            <person name="Kruys A."/>
            <person name="Hutchinson M.I."/>
            <person name="Powell A.J."/>
            <person name="Barry K."/>
            <person name="Miller A.N."/>
            <person name="Grigoriev I.V."/>
            <person name="Debuchy R."/>
            <person name="Gladieux P."/>
            <person name="Thoren M.H."/>
            <person name="Johannesson H."/>
        </authorList>
    </citation>
    <scope>NUCLEOTIDE SEQUENCE</scope>
    <source>
        <strain evidence="7">PSN243</strain>
    </source>
</reference>
<feature type="transmembrane region" description="Helical" evidence="6">
    <location>
        <begin position="407"/>
        <end position="430"/>
    </location>
</feature>
<dbReference type="InterPro" id="IPR038665">
    <property type="entry name" value="Voltage-dep_anion_channel_sf"/>
</dbReference>
<feature type="transmembrane region" description="Helical" evidence="6">
    <location>
        <begin position="134"/>
        <end position="154"/>
    </location>
</feature>
<dbReference type="GO" id="GO:0016020">
    <property type="term" value="C:membrane"/>
    <property type="evidence" value="ECO:0007669"/>
    <property type="project" value="UniProtKB-SubCell"/>
</dbReference>
<gene>
    <name evidence="7" type="ORF">QBC34DRAFT_383977</name>
</gene>
<feature type="transmembrane region" description="Helical" evidence="6">
    <location>
        <begin position="101"/>
        <end position="122"/>
    </location>
</feature>
<keyword evidence="2 6" id="KW-0812">Transmembrane</keyword>
<feature type="transmembrane region" description="Helical" evidence="6">
    <location>
        <begin position="358"/>
        <end position="379"/>
    </location>
</feature>
<proteinExistence type="predicted"/>
<keyword evidence="3 6" id="KW-1133">Transmembrane helix</keyword>
<evidence type="ECO:0000256" key="5">
    <source>
        <dbReference type="SAM" id="MobiDB-lite"/>
    </source>
</evidence>
<keyword evidence="8" id="KW-1185">Reference proteome</keyword>
<feature type="transmembrane region" description="Helical" evidence="6">
    <location>
        <begin position="442"/>
        <end position="461"/>
    </location>
</feature>
<reference evidence="7" key="1">
    <citation type="journal article" date="2023" name="Mol. Phylogenet. Evol.">
        <title>Genome-scale phylogeny and comparative genomics of the fungal order Sordariales.</title>
        <authorList>
            <person name="Hensen N."/>
            <person name="Bonometti L."/>
            <person name="Westerberg I."/>
            <person name="Brannstrom I.O."/>
            <person name="Guillou S."/>
            <person name="Cros-Aarteil S."/>
            <person name="Calhoun S."/>
            <person name="Haridas S."/>
            <person name="Kuo A."/>
            <person name="Mondo S."/>
            <person name="Pangilinan J."/>
            <person name="Riley R."/>
            <person name="LaButti K."/>
            <person name="Andreopoulos B."/>
            <person name="Lipzen A."/>
            <person name="Chen C."/>
            <person name="Yan M."/>
            <person name="Daum C."/>
            <person name="Ng V."/>
            <person name="Clum A."/>
            <person name="Steindorff A."/>
            <person name="Ohm R.A."/>
            <person name="Martin F."/>
            <person name="Silar P."/>
            <person name="Natvig D.O."/>
            <person name="Lalanne C."/>
            <person name="Gautier V."/>
            <person name="Ament-Velasquez S.L."/>
            <person name="Kruys A."/>
            <person name="Hutchinson M.I."/>
            <person name="Powell A.J."/>
            <person name="Barry K."/>
            <person name="Miller A.N."/>
            <person name="Grigoriev I.V."/>
            <person name="Debuchy R."/>
            <person name="Gladieux P."/>
            <person name="Hiltunen Thoren M."/>
            <person name="Johannesson H."/>
        </authorList>
    </citation>
    <scope>NUCLEOTIDE SEQUENCE</scope>
    <source>
        <strain evidence="7">PSN243</strain>
    </source>
</reference>
<evidence type="ECO:0000256" key="1">
    <source>
        <dbReference type="ARBA" id="ARBA00004141"/>
    </source>
</evidence>
<feature type="transmembrane region" description="Helical" evidence="6">
    <location>
        <begin position="281"/>
        <end position="300"/>
    </location>
</feature>
<protein>
    <submittedName>
        <fullName evidence="7">Voltage-dependent anion channel-domain-containing protein</fullName>
    </submittedName>
</protein>
<evidence type="ECO:0000256" key="3">
    <source>
        <dbReference type="ARBA" id="ARBA00022989"/>
    </source>
</evidence>
<evidence type="ECO:0000256" key="4">
    <source>
        <dbReference type="ARBA" id="ARBA00023136"/>
    </source>
</evidence>
<feature type="region of interest" description="Disordered" evidence="5">
    <location>
        <begin position="20"/>
        <end position="86"/>
    </location>
</feature>
<dbReference type="Gene3D" id="1.50.10.150">
    <property type="entry name" value="Voltage-dependent anion channel"/>
    <property type="match status" value="1"/>
</dbReference>
<dbReference type="GO" id="GO:0015140">
    <property type="term" value="F:malate transmembrane transporter activity"/>
    <property type="evidence" value="ECO:0007669"/>
    <property type="project" value="InterPro"/>
</dbReference>
<feature type="transmembrane region" description="Helical" evidence="6">
    <location>
        <begin position="240"/>
        <end position="261"/>
    </location>
</feature>
<comment type="subcellular location">
    <subcellularLocation>
        <location evidence="1">Membrane</location>
        <topology evidence="1">Multi-pass membrane protein</topology>
    </subcellularLocation>
</comment>
<dbReference type="InterPro" id="IPR030185">
    <property type="entry name" value="Mae1"/>
</dbReference>
<dbReference type="AlphaFoldDB" id="A0AAV9GBJ0"/>
<name>A0AAV9GBJ0_9PEZI</name>
<organism evidence="7 8">
    <name type="scientific">Podospora aff. communis PSN243</name>
    <dbReference type="NCBI Taxonomy" id="3040156"/>
    <lineage>
        <taxon>Eukaryota</taxon>
        <taxon>Fungi</taxon>
        <taxon>Dikarya</taxon>
        <taxon>Ascomycota</taxon>
        <taxon>Pezizomycotina</taxon>
        <taxon>Sordariomycetes</taxon>
        <taxon>Sordariomycetidae</taxon>
        <taxon>Sordariales</taxon>
        <taxon>Podosporaceae</taxon>
        <taxon>Podospora</taxon>
    </lineage>
</organism>
<keyword evidence="4 6" id="KW-0472">Membrane</keyword>
<dbReference type="EMBL" id="MU865962">
    <property type="protein sequence ID" value="KAK4445826.1"/>
    <property type="molecule type" value="Genomic_DNA"/>
</dbReference>
<feature type="transmembrane region" description="Helical" evidence="6">
    <location>
        <begin position="312"/>
        <end position="338"/>
    </location>
</feature>
<dbReference type="Pfam" id="PF03595">
    <property type="entry name" value="SLAC1"/>
    <property type="match status" value="1"/>
</dbReference>
<dbReference type="PANTHER" id="PTHR31162">
    <property type="entry name" value="MALIC ACID TRANSPORT PROTEIN-RELATED"/>
    <property type="match status" value="1"/>
</dbReference>
<feature type="transmembrane region" description="Helical" evidence="6">
    <location>
        <begin position="201"/>
        <end position="220"/>
    </location>
</feature>
<evidence type="ECO:0000313" key="8">
    <source>
        <dbReference type="Proteomes" id="UP001321760"/>
    </source>
</evidence>
<accession>A0AAV9GBJ0</accession>
<evidence type="ECO:0000256" key="2">
    <source>
        <dbReference type="ARBA" id="ARBA00022692"/>
    </source>
</evidence>
<dbReference type="InterPro" id="IPR004695">
    <property type="entry name" value="SLAC1/Mae1/Ssu1/TehA"/>
</dbReference>
<dbReference type="Proteomes" id="UP001321760">
    <property type="component" value="Unassembled WGS sequence"/>
</dbReference>
<feature type="transmembrane region" description="Helical" evidence="6">
    <location>
        <begin position="467"/>
        <end position="490"/>
    </location>
</feature>
<comment type="caution">
    <text evidence="7">The sequence shown here is derived from an EMBL/GenBank/DDBJ whole genome shotgun (WGS) entry which is preliminary data.</text>
</comment>